<feature type="domain" description="IclR-ED" evidence="5">
    <location>
        <begin position="83"/>
        <end position="242"/>
    </location>
</feature>
<dbReference type="Gene3D" id="1.10.10.10">
    <property type="entry name" value="Winged helix-like DNA-binding domain superfamily/Winged helix DNA-binding domain"/>
    <property type="match status" value="1"/>
</dbReference>
<evidence type="ECO:0000256" key="1">
    <source>
        <dbReference type="ARBA" id="ARBA00023015"/>
    </source>
</evidence>
<dbReference type="GO" id="GO:0003700">
    <property type="term" value="F:DNA-binding transcription factor activity"/>
    <property type="evidence" value="ECO:0007669"/>
    <property type="project" value="TreeGrafter"/>
</dbReference>
<proteinExistence type="predicted"/>
<dbReference type="STRING" id="1777137.AWB76_02938"/>
<dbReference type="PROSITE" id="PS51078">
    <property type="entry name" value="ICLR_ED"/>
    <property type="match status" value="1"/>
</dbReference>
<evidence type="ECO:0000259" key="4">
    <source>
        <dbReference type="PROSITE" id="PS51077"/>
    </source>
</evidence>
<dbReference type="SUPFAM" id="SSF55781">
    <property type="entry name" value="GAF domain-like"/>
    <property type="match status" value="1"/>
</dbReference>
<dbReference type="PANTHER" id="PTHR30136">
    <property type="entry name" value="HELIX-TURN-HELIX TRANSCRIPTIONAL REGULATOR, ICLR FAMILY"/>
    <property type="match status" value="1"/>
</dbReference>
<dbReference type="Pfam" id="PF09339">
    <property type="entry name" value="HTH_IclR"/>
    <property type="match status" value="1"/>
</dbReference>
<evidence type="ECO:0000313" key="6">
    <source>
        <dbReference type="EMBL" id="SAK60625.1"/>
    </source>
</evidence>
<dbReference type="RefSeq" id="WP_061160788.1">
    <property type="nucleotide sequence ID" value="NZ_FCOI02000008.1"/>
</dbReference>
<gene>
    <name evidence="6" type="ORF">AWB76_02938</name>
</gene>
<evidence type="ECO:0000313" key="7">
    <source>
        <dbReference type="Proteomes" id="UP000054624"/>
    </source>
</evidence>
<organism evidence="6 7">
    <name type="scientific">Caballeronia temeraria</name>
    <dbReference type="NCBI Taxonomy" id="1777137"/>
    <lineage>
        <taxon>Bacteria</taxon>
        <taxon>Pseudomonadati</taxon>
        <taxon>Pseudomonadota</taxon>
        <taxon>Betaproteobacteria</taxon>
        <taxon>Burkholderiales</taxon>
        <taxon>Burkholderiaceae</taxon>
        <taxon>Caballeronia</taxon>
    </lineage>
</organism>
<sequence>MTEGTPQEGRPNDSSEASSGVAVLDRAFAILNAFGPTDDRLTLTELSRRTELYKSTVLRLLGALEHGGFIRKLSDGQYAIGHQPLRLATLYQRSFQVGPVVEPLLQQLSRDLGETASFYVRQGDHRLVLYRVEPSRSVRVSIRVGEEFAIDKGASGKVLLAFTETEDPRWQEIRERLWAVSFGERDPETASASVPVFDSTGELQGALTLSGPKGRFDAPAVIDAALATLLDSARRATIALGGKGSRYDASIASFAKAPAATDGSENVDRAGR</sequence>
<dbReference type="InterPro" id="IPR036390">
    <property type="entry name" value="WH_DNA-bd_sf"/>
</dbReference>
<dbReference type="SUPFAM" id="SSF46785">
    <property type="entry name" value="Winged helix' DNA-binding domain"/>
    <property type="match status" value="1"/>
</dbReference>
<dbReference type="InterPro" id="IPR005471">
    <property type="entry name" value="Tscrpt_reg_IclR_N"/>
</dbReference>
<dbReference type="AlphaFoldDB" id="A0A158AS93"/>
<keyword evidence="3" id="KW-0804">Transcription</keyword>
<feature type="domain" description="HTH iclR-type" evidence="4">
    <location>
        <begin position="21"/>
        <end position="82"/>
    </location>
</feature>
<dbReference type="GO" id="GO:0003677">
    <property type="term" value="F:DNA binding"/>
    <property type="evidence" value="ECO:0007669"/>
    <property type="project" value="UniProtKB-KW"/>
</dbReference>
<dbReference type="InterPro" id="IPR014757">
    <property type="entry name" value="Tscrpt_reg_IclR_C"/>
</dbReference>
<keyword evidence="1" id="KW-0805">Transcription regulation</keyword>
<keyword evidence="2" id="KW-0238">DNA-binding</keyword>
<dbReference type="Proteomes" id="UP000054624">
    <property type="component" value="Unassembled WGS sequence"/>
</dbReference>
<protein>
    <submittedName>
        <fullName evidence="6">IclR family transcriptional regulator</fullName>
    </submittedName>
</protein>
<dbReference type="PROSITE" id="PS51077">
    <property type="entry name" value="HTH_ICLR"/>
    <property type="match status" value="1"/>
</dbReference>
<dbReference type="InterPro" id="IPR050707">
    <property type="entry name" value="HTH_MetabolicPath_Reg"/>
</dbReference>
<dbReference type="Gene3D" id="3.30.450.40">
    <property type="match status" value="2"/>
</dbReference>
<keyword evidence="7" id="KW-1185">Reference proteome</keyword>
<evidence type="ECO:0000259" key="5">
    <source>
        <dbReference type="PROSITE" id="PS51078"/>
    </source>
</evidence>
<evidence type="ECO:0000256" key="3">
    <source>
        <dbReference type="ARBA" id="ARBA00023163"/>
    </source>
</evidence>
<dbReference type="EMBL" id="FCOI02000008">
    <property type="protein sequence ID" value="SAK60625.1"/>
    <property type="molecule type" value="Genomic_DNA"/>
</dbReference>
<dbReference type="InterPro" id="IPR029016">
    <property type="entry name" value="GAF-like_dom_sf"/>
</dbReference>
<evidence type="ECO:0000256" key="2">
    <source>
        <dbReference type="ARBA" id="ARBA00023125"/>
    </source>
</evidence>
<name>A0A158AS93_9BURK</name>
<dbReference type="GO" id="GO:0045892">
    <property type="term" value="P:negative regulation of DNA-templated transcription"/>
    <property type="evidence" value="ECO:0007669"/>
    <property type="project" value="TreeGrafter"/>
</dbReference>
<reference evidence="7" key="1">
    <citation type="submission" date="2016-01" db="EMBL/GenBank/DDBJ databases">
        <authorList>
            <person name="Peeters Charlotte."/>
        </authorList>
    </citation>
    <scope>NUCLEOTIDE SEQUENCE [LARGE SCALE GENOMIC DNA]</scope>
</reference>
<dbReference type="OrthoDB" id="5422805at2"/>
<dbReference type="InterPro" id="IPR036388">
    <property type="entry name" value="WH-like_DNA-bd_sf"/>
</dbReference>
<dbReference type="SMART" id="SM00346">
    <property type="entry name" value="HTH_ICLR"/>
    <property type="match status" value="1"/>
</dbReference>
<dbReference type="PANTHER" id="PTHR30136:SF39">
    <property type="entry name" value="TRANSCRIPTIONAL REGULATORY PROTEIN"/>
    <property type="match status" value="1"/>
</dbReference>
<accession>A0A158AS93</accession>
<dbReference type="Pfam" id="PF01614">
    <property type="entry name" value="IclR_C"/>
    <property type="match status" value="2"/>
</dbReference>